<dbReference type="Proteomes" id="UP001596107">
    <property type="component" value="Unassembled WGS sequence"/>
</dbReference>
<name>A0ABW0T6K5_9HYPH</name>
<comment type="caution">
    <text evidence="1">The sequence shown here is derived from an EMBL/GenBank/DDBJ whole genome shotgun (WGS) entry which is preliminary data.</text>
</comment>
<dbReference type="EC" id="2.1.1.-" evidence="1"/>
<dbReference type="EMBL" id="JBHSNB010000001">
    <property type="protein sequence ID" value="MFC5584271.1"/>
    <property type="molecule type" value="Genomic_DNA"/>
</dbReference>
<dbReference type="GO" id="GO:0008168">
    <property type="term" value="F:methyltransferase activity"/>
    <property type="evidence" value="ECO:0007669"/>
    <property type="project" value="UniProtKB-KW"/>
</dbReference>
<accession>A0ABW0T6K5</accession>
<dbReference type="GO" id="GO:0032259">
    <property type="term" value="P:methylation"/>
    <property type="evidence" value="ECO:0007669"/>
    <property type="project" value="UniProtKB-KW"/>
</dbReference>
<reference evidence="2" key="1">
    <citation type="journal article" date="2019" name="Int. J. Syst. Evol. Microbiol.">
        <title>The Global Catalogue of Microorganisms (GCM) 10K type strain sequencing project: providing services to taxonomists for standard genome sequencing and annotation.</title>
        <authorList>
            <consortium name="The Broad Institute Genomics Platform"/>
            <consortium name="The Broad Institute Genome Sequencing Center for Infectious Disease"/>
            <person name="Wu L."/>
            <person name="Ma J."/>
        </authorList>
    </citation>
    <scope>NUCLEOTIDE SEQUENCE [LARGE SCALE GENOMIC DNA]</scope>
    <source>
        <strain evidence="2">JCM 3366</strain>
    </source>
</reference>
<protein>
    <submittedName>
        <fullName evidence="1">Class I SAM-dependent methyltransferase</fullName>
        <ecNumber evidence="1">2.1.1.-</ecNumber>
    </submittedName>
</protein>
<dbReference type="RefSeq" id="WP_223019920.1">
    <property type="nucleotide sequence ID" value="NZ_CP078143.1"/>
</dbReference>
<proteinExistence type="predicted"/>
<sequence>MGLDNIRDVRNGIDVCRKILSSSDEEFSSRRFILDCILDFGIIPNNWALMSRFGANRNTSLFGLIQYPTEFADFLMALSRVPIESAIEIGVFRGASSYFICSVLQRANKNVKYTMLDIEDNVIAFDEFSRFLNIIPAFKKTSDDFAGQKFDFAFIDGDHSYEGVNKDIINIGNFAKCVAFHDIYGHEYNNLNGGVVRAWREFVQAHCMDMSIMEFSHAPEQWMGLGLAIRTD</sequence>
<dbReference type="Gene3D" id="3.40.50.150">
    <property type="entry name" value="Vaccinia Virus protein VP39"/>
    <property type="match status" value="1"/>
</dbReference>
<keyword evidence="1" id="KW-0808">Transferase</keyword>
<dbReference type="InterPro" id="IPR029063">
    <property type="entry name" value="SAM-dependent_MTases_sf"/>
</dbReference>
<dbReference type="Pfam" id="PF13578">
    <property type="entry name" value="Methyltransf_24"/>
    <property type="match status" value="1"/>
</dbReference>
<organism evidence="1 2">
    <name type="scientific">Nitratireductor kimnyeongensis</name>
    <dbReference type="NCBI Taxonomy" id="430679"/>
    <lineage>
        <taxon>Bacteria</taxon>
        <taxon>Pseudomonadati</taxon>
        <taxon>Pseudomonadota</taxon>
        <taxon>Alphaproteobacteria</taxon>
        <taxon>Hyphomicrobiales</taxon>
        <taxon>Phyllobacteriaceae</taxon>
        <taxon>Nitratireductor</taxon>
    </lineage>
</organism>
<gene>
    <name evidence="1" type="ORF">ACFPOD_04045</name>
</gene>
<keyword evidence="2" id="KW-1185">Reference proteome</keyword>
<keyword evidence="1" id="KW-0489">Methyltransferase</keyword>
<evidence type="ECO:0000313" key="2">
    <source>
        <dbReference type="Proteomes" id="UP001596107"/>
    </source>
</evidence>
<evidence type="ECO:0000313" key="1">
    <source>
        <dbReference type="EMBL" id="MFC5584271.1"/>
    </source>
</evidence>
<dbReference type="SUPFAM" id="SSF53335">
    <property type="entry name" value="S-adenosyl-L-methionine-dependent methyltransferases"/>
    <property type="match status" value="1"/>
</dbReference>